<reference evidence="1" key="2">
    <citation type="submission" date="2023-01" db="EMBL/GenBank/DDBJ databases">
        <authorList>
            <person name="Sun Q."/>
            <person name="Evtushenko L."/>
        </authorList>
    </citation>
    <scope>NUCLEOTIDE SEQUENCE</scope>
    <source>
        <strain evidence="1">VKM Ac-1940</strain>
    </source>
</reference>
<dbReference type="Proteomes" id="UP001142291">
    <property type="component" value="Unassembled WGS sequence"/>
</dbReference>
<sequence>MNDKSSIPQFTIPDWLRPHVAEVRTWGPVGGDDTLCWVEGCTRSPHLHGLCRRHYFRAVDRWKRPRNRKTAQPGSAS</sequence>
<dbReference type="AlphaFoldDB" id="A0A9W6M6J5"/>
<evidence type="ECO:0000313" key="1">
    <source>
        <dbReference type="EMBL" id="GLJ95670.1"/>
    </source>
</evidence>
<dbReference type="EMBL" id="BSER01000009">
    <property type="protein sequence ID" value="GLJ95670.1"/>
    <property type="molecule type" value="Genomic_DNA"/>
</dbReference>
<comment type="caution">
    <text evidence="1">The sequence shown here is derived from an EMBL/GenBank/DDBJ whole genome shotgun (WGS) entry which is preliminary data.</text>
</comment>
<protein>
    <recommendedName>
        <fullName evidence="3">GcrA cell cycle regulator</fullName>
    </recommendedName>
</protein>
<evidence type="ECO:0008006" key="3">
    <source>
        <dbReference type="Google" id="ProtNLM"/>
    </source>
</evidence>
<organism evidence="1 2">
    <name type="scientific">Microbacterium dextranolyticum</name>
    <dbReference type="NCBI Taxonomy" id="36806"/>
    <lineage>
        <taxon>Bacteria</taxon>
        <taxon>Bacillati</taxon>
        <taxon>Actinomycetota</taxon>
        <taxon>Actinomycetes</taxon>
        <taxon>Micrococcales</taxon>
        <taxon>Microbacteriaceae</taxon>
        <taxon>Microbacterium</taxon>
    </lineage>
</organism>
<gene>
    <name evidence="1" type="ORF">GCM10017591_17330</name>
</gene>
<evidence type="ECO:0000313" key="2">
    <source>
        <dbReference type="Proteomes" id="UP001142291"/>
    </source>
</evidence>
<keyword evidence="2" id="KW-1185">Reference proteome</keyword>
<accession>A0A9W6M6J5</accession>
<proteinExistence type="predicted"/>
<name>A0A9W6M6J5_9MICO</name>
<reference evidence="1" key="1">
    <citation type="journal article" date="2014" name="Int. J. Syst. Evol. Microbiol.">
        <title>Complete genome sequence of Corynebacterium casei LMG S-19264T (=DSM 44701T), isolated from a smear-ripened cheese.</title>
        <authorList>
            <consortium name="US DOE Joint Genome Institute (JGI-PGF)"/>
            <person name="Walter F."/>
            <person name="Albersmeier A."/>
            <person name="Kalinowski J."/>
            <person name="Ruckert C."/>
        </authorList>
    </citation>
    <scope>NUCLEOTIDE SEQUENCE</scope>
    <source>
        <strain evidence="1">VKM Ac-1940</strain>
    </source>
</reference>